<accession>A0A011MCT2</accession>
<proteinExistence type="predicted"/>
<evidence type="ECO:0000313" key="1">
    <source>
        <dbReference type="EMBL" id="EXI67548.1"/>
    </source>
</evidence>
<dbReference type="Proteomes" id="UP000020218">
    <property type="component" value="Unassembled WGS sequence"/>
</dbReference>
<name>A0A011MCT2_9PROT</name>
<organism evidence="1 2">
    <name type="scientific">Candidatus Accumulibacter adjunctus</name>
    <dbReference type="NCBI Taxonomy" id="1454001"/>
    <lineage>
        <taxon>Bacteria</taxon>
        <taxon>Pseudomonadati</taxon>
        <taxon>Pseudomonadota</taxon>
        <taxon>Betaproteobacteria</taxon>
        <taxon>Candidatus Accumulibacter</taxon>
    </lineage>
</organism>
<comment type="caution">
    <text evidence="1">The sequence shown here is derived from an EMBL/GenBank/DDBJ whole genome shotgun (WGS) entry which is preliminary data.</text>
</comment>
<dbReference type="EMBL" id="JFAX01000009">
    <property type="protein sequence ID" value="EXI67548.1"/>
    <property type="molecule type" value="Genomic_DNA"/>
</dbReference>
<dbReference type="AlphaFoldDB" id="A0A011MCT2"/>
<sequence length="99" mass="11485">MSEDRFVANVRQLAAEIDALNHRAVREYEPVVETLVSMRSRDKVQVEQALDGLLSFCGFAPALELYRRLCRHYWDIDPVATASYVDAYRTMWDTDEDGR</sequence>
<evidence type="ECO:0000313" key="2">
    <source>
        <dbReference type="Proteomes" id="UP000020218"/>
    </source>
</evidence>
<reference evidence="1" key="1">
    <citation type="submission" date="2014-02" db="EMBL/GenBank/DDBJ databases">
        <title>Expanding our view of genomic diversity in Candidatus Accumulibacter clades.</title>
        <authorList>
            <person name="Skennerton C.T."/>
            <person name="Barr J.J."/>
            <person name="Slater F.R."/>
            <person name="Bond P.L."/>
            <person name="Tyson G.W."/>
        </authorList>
    </citation>
    <scope>NUCLEOTIDE SEQUENCE [LARGE SCALE GENOMIC DNA]</scope>
</reference>
<gene>
    <name evidence="1" type="ORF">AW08_01809</name>
</gene>
<dbReference type="PATRIC" id="fig|1454001.3.peg.1958"/>
<keyword evidence="2" id="KW-1185">Reference proteome</keyword>
<dbReference type="STRING" id="1454001.AW08_01809"/>
<protein>
    <submittedName>
        <fullName evidence="1">Uncharacterized protein</fullName>
    </submittedName>
</protein>